<organism evidence="2 3">
    <name type="scientific">Kibdelosporangium aridum</name>
    <dbReference type="NCBI Taxonomy" id="2030"/>
    <lineage>
        <taxon>Bacteria</taxon>
        <taxon>Bacillati</taxon>
        <taxon>Actinomycetota</taxon>
        <taxon>Actinomycetes</taxon>
        <taxon>Pseudonocardiales</taxon>
        <taxon>Pseudonocardiaceae</taxon>
        <taxon>Kibdelosporangium</taxon>
    </lineage>
</organism>
<protein>
    <recommendedName>
        <fullName evidence="4">Cell wall anchor protein</fullName>
    </recommendedName>
</protein>
<gene>
    <name evidence="2" type="ORF">SAMN05661093_08193</name>
</gene>
<dbReference type="EMBL" id="FWXV01000009">
    <property type="protein sequence ID" value="SMD23746.1"/>
    <property type="molecule type" value="Genomic_DNA"/>
</dbReference>
<evidence type="ECO:0008006" key="4">
    <source>
        <dbReference type="Google" id="ProtNLM"/>
    </source>
</evidence>
<dbReference type="InterPro" id="IPR046282">
    <property type="entry name" value="DUF6319"/>
</dbReference>
<evidence type="ECO:0000313" key="2">
    <source>
        <dbReference type="EMBL" id="SMD23746.1"/>
    </source>
</evidence>
<dbReference type="OrthoDB" id="4560653at2"/>
<keyword evidence="3" id="KW-1185">Reference proteome</keyword>
<dbReference type="Proteomes" id="UP000192674">
    <property type="component" value="Unassembled WGS sequence"/>
</dbReference>
<dbReference type="RefSeq" id="WP_084432649.1">
    <property type="nucleotide sequence ID" value="NZ_FWXV01000009.1"/>
</dbReference>
<proteinExistence type="predicted"/>
<dbReference type="Pfam" id="PF19844">
    <property type="entry name" value="DUF6319"/>
    <property type="match status" value="1"/>
</dbReference>
<sequence length="219" mass="23179">MLSDSDITQLRDALKAGKPPTVWFTGRAVGVDAGKSGKVVSFASPEEGDFIEVKPTGSKDTLSFSKAELTLNRPKQRPAAPKKPAPAPAVVEEEIYQPAPASSSSSSRASSPSSASAPASAEKKSAPRRRAMPPSEVTVTLHSTPRGDWTVDVVVGKKRSVRSMPIPAAAIHKIAKELPDQVETAISAVMAAARQQHEERIALLQAELDAARRALNELS</sequence>
<feature type="compositionally biased region" description="Low complexity" evidence="1">
    <location>
        <begin position="98"/>
        <end position="120"/>
    </location>
</feature>
<reference evidence="2 3" key="1">
    <citation type="submission" date="2017-04" db="EMBL/GenBank/DDBJ databases">
        <authorList>
            <person name="Afonso C.L."/>
            <person name="Miller P.J."/>
            <person name="Scott M.A."/>
            <person name="Spackman E."/>
            <person name="Goraichik I."/>
            <person name="Dimitrov K.M."/>
            <person name="Suarez D.L."/>
            <person name="Swayne D.E."/>
        </authorList>
    </citation>
    <scope>NUCLEOTIDE SEQUENCE [LARGE SCALE GENOMIC DNA]</scope>
    <source>
        <strain evidence="2 3">DSM 43828</strain>
    </source>
</reference>
<feature type="region of interest" description="Disordered" evidence="1">
    <location>
        <begin position="44"/>
        <end position="143"/>
    </location>
</feature>
<name>A0A1W2FQ17_KIBAR</name>
<dbReference type="AlphaFoldDB" id="A0A1W2FQ17"/>
<evidence type="ECO:0000256" key="1">
    <source>
        <dbReference type="SAM" id="MobiDB-lite"/>
    </source>
</evidence>
<accession>A0A1W2FQ17</accession>
<evidence type="ECO:0000313" key="3">
    <source>
        <dbReference type="Proteomes" id="UP000192674"/>
    </source>
</evidence>